<feature type="transmembrane region" description="Helical" evidence="1">
    <location>
        <begin position="6"/>
        <end position="27"/>
    </location>
</feature>
<keyword evidence="1" id="KW-1133">Transmembrane helix</keyword>
<evidence type="ECO:0000256" key="1">
    <source>
        <dbReference type="SAM" id="Phobius"/>
    </source>
</evidence>
<evidence type="ECO:0000313" key="2">
    <source>
        <dbReference type="EMBL" id="MPN27005.1"/>
    </source>
</evidence>
<reference evidence="2" key="1">
    <citation type="submission" date="2019-08" db="EMBL/GenBank/DDBJ databases">
        <authorList>
            <person name="Kucharzyk K."/>
            <person name="Murdoch R.W."/>
            <person name="Higgins S."/>
            <person name="Loffler F."/>
        </authorList>
    </citation>
    <scope>NUCLEOTIDE SEQUENCE</scope>
</reference>
<name>A0A645GJW6_9ZZZZ</name>
<dbReference type="AlphaFoldDB" id="A0A645GJW6"/>
<protein>
    <submittedName>
        <fullName evidence="2">Uncharacterized protein</fullName>
    </submittedName>
</protein>
<sequence length="32" mass="3838">MGIETFPWIYFVVVIVLIIGYIGVRYYKNNKK</sequence>
<comment type="caution">
    <text evidence="2">The sequence shown here is derived from an EMBL/GenBank/DDBJ whole genome shotgun (WGS) entry which is preliminary data.</text>
</comment>
<keyword evidence="1" id="KW-0472">Membrane</keyword>
<keyword evidence="1" id="KW-0812">Transmembrane</keyword>
<organism evidence="2">
    <name type="scientific">bioreactor metagenome</name>
    <dbReference type="NCBI Taxonomy" id="1076179"/>
    <lineage>
        <taxon>unclassified sequences</taxon>
        <taxon>metagenomes</taxon>
        <taxon>ecological metagenomes</taxon>
    </lineage>
</organism>
<accession>A0A645GJW6</accession>
<dbReference type="EMBL" id="VSSQ01076739">
    <property type="protein sequence ID" value="MPN27005.1"/>
    <property type="molecule type" value="Genomic_DNA"/>
</dbReference>
<proteinExistence type="predicted"/>
<gene>
    <name evidence="2" type="ORF">SDC9_174432</name>
</gene>